<dbReference type="OrthoDB" id="2375888at2"/>
<evidence type="ECO:0000256" key="1">
    <source>
        <dbReference type="ARBA" id="ARBA00004651"/>
    </source>
</evidence>
<evidence type="ECO:0000313" key="19">
    <source>
        <dbReference type="Proteomes" id="UP000190092"/>
    </source>
</evidence>
<evidence type="ECO:0000256" key="11">
    <source>
        <dbReference type="ARBA" id="ARBA00023136"/>
    </source>
</evidence>
<evidence type="ECO:0000256" key="4">
    <source>
        <dbReference type="ARBA" id="ARBA00014689"/>
    </source>
</evidence>
<proteinExistence type="inferred from homology"/>
<evidence type="ECO:0000256" key="15">
    <source>
        <dbReference type="ARBA" id="ARBA00031887"/>
    </source>
</evidence>
<keyword evidence="10" id="KW-0560">Oxidoreductase</keyword>
<dbReference type="EMBL" id="FUWJ01000006">
    <property type="protein sequence ID" value="SKA20205.1"/>
    <property type="molecule type" value="Genomic_DNA"/>
</dbReference>
<evidence type="ECO:0000256" key="14">
    <source>
        <dbReference type="ARBA" id="ARBA00030211"/>
    </source>
</evidence>
<keyword evidence="9 17" id="KW-1133">Transmembrane helix</keyword>
<dbReference type="GO" id="GO:0015078">
    <property type="term" value="F:proton transmembrane transporter activity"/>
    <property type="evidence" value="ECO:0007669"/>
    <property type="project" value="TreeGrafter"/>
</dbReference>
<dbReference type="RefSeq" id="WP_085935791.1">
    <property type="nucleotide sequence ID" value="NZ_FUWJ01000006.1"/>
</dbReference>
<dbReference type="PANTHER" id="PTHR36835">
    <property type="entry name" value="CYTOCHROME BO(3) UBIQUINOL OXIDASE SUBUNIT 4"/>
    <property type="match status" value="1"/>
</dbReference>
<keyword evidence="6" id="KW-1003">Cell membrane</keyword>
<dbReference type="InterPro" id="IPR014210">
    <property type="entry name" value="Cyt_o_ubiqinol_oxidase_su4"/>
</dbReference>
<keyword evidence="8" id="KW-0249">Electron transport</keyword>
<dbReference type="NCBIfam" id="TIGR02847">
    <property type="entry name" value="CyoD"/>
    <property type="match status" value="1"/>
</dbReference>
<evidence type="ECO:0000256" key="7">
    <source>
        <dbReference type="ARBA" id="ARBA00022692"/>
    </source>
</evidence>
<evidence type="ECO:0000256" key="10">
    <source>
        <dbReference type="ARBA" id="ARBA00023002"/>
    </source>
</evidence>
<evidence type="ECO:0000256" key="6">
    <source>
        <dbReference type="ARBA" id="ARBA00022475"/>
    </source>
</evidence>
<dbReference type="GO" id="GO:0009319">
    <property type="term" value="C:cytochrome o ubiquinol oxidase complex"/>
    <property type="evidence" value="ECO:0007669"/>
    <property type="project" value="TreeGrafter"/>
</dbReference>
<keyword evidence="11 17" id="KW-0472">Membrane</keyword>
<dbReference type="InterPro" id="IPR050968">
    <property type="entry name" value="Cytochrome_c_oxidase_bac_sub4"/>
</dbReference>
<evidence type="ECO:0000256" key="16">
    <source>
        <dbReference type="ARBA" id="ARBA00032185"/>
    </source>
</evidence>
<feature type="transmembrane region" description="Helical" evidence="17">
    <location>
        <begin position="89"/>
        <end position="110"/>
    </location>
</feature>
<keyword evidence="19" id="KW-1185">Reference proteome</keyword>
<protein>
    <recommendedName>
        <fullName evidence="4">Cytochrome bo(3) ubiquinol oxidase subunit 4</fullName>
    </recommendedName>
    <alternativeName>
        <fullName evidence="16">Cytochrome o ubiquinol oxidase subunit 4</fullName>
    </alternativeName>
    <alternativeName>
        <fullName evidence="13">Oxidase bo(3) subunit 4</fullName>
    </alternativeName>
    <alternativeName>
        <fullName evidence="14">Ubiquinol oxidase polypeptide IV</fullName>
    </alternativeName>
    <alternativeName>
        <fullName evidence="15">Ubiquinol oxidase subunit 4</fullName>
    </alternativeName>
</protein>
<organism evidence="18 19">
    <name type="scientific">Enhydrobacter aerosaccus</name>
    <dbReference type="NCBI Taxonomy" id="225324"/>
    <lineage>
        <taxon>Bacteria</taxon>
        <taxon>Pseudomonadati</taxon>
        <taxon>Pseudomonadota</taxon>
        <taxon>Alphaproteobacteria</taxon>
        <taxon>Hyphomicrobiales</taxon>
        <taxon>Enhydrobacter</taxon>
    </lineage>
</organism>
<evidence type="ECO:0000256" key="17">
    <source>
        <dbReference type="SAM" id="Phobius"/>
    </source>
</evidence>
<keyword evidence="7 17" id="KW-0812">Transmembrane</keyword>
<evidence type="ECO:0000256" key="2">
    <source>
        <dbReference type="ARBA" id="ARBA00008079"/>
    </source>
</evidence>
<gene>
    <name evidence="18" type="ORF">SAMN02745126_04102</name>
</gene>
<feature type="transmembrane region" description="Helical" evidence="17">
    <location>
        <begin position="29"/>
        <end position="47"/>
    </location>
</feature>
<accession>A0A1T4RW86</accession>
<dbReference type="InterPro" id="IPR005171">
    <property type="entry name" value="Cyt_c_oxidase_su4_prok"/>
</dbReference>
<comment type="function">
    <text evidence="12">Cytochrome bo(3) ubiquinol terminal oxidase is the component of the aerobic respiratory chain of E.coli that predominates when cells are grown at high aeration. Has proton pump activity across the membrane in addition to electron transfer, pumping 2 protons/electron.</text>
</comment>
<evidence type="ECO:0000256" key="9">
    <source>
        <dbReference type="ARBA" id="ARBA00022989"/>
    </source>
</evidence>
<dbReference type="GO" id="GO:0019646">
    <property type="term" value="P:aerobic electron transport chain"/>
    <property type="evidence" value="ECO:0007669"/>
    <property type="project" value="TreeGrafter"/>
</dbReference>
<dbReference type="GO" id="GO:0005886">
    <property type="term" value="C:plasma membrane"/>
    <property type="evidence" value="ECO:0007669"/>
    <property type="project" value="UniProtKB-SubCell"/>
</dbReference>
<dbReference type="STRING" id="225324.SAMN02745126_04102"/>
<evidence type="ECO:0000256" key="5">
    <source>
        <dbReference type="ARBA" id="ARBA00022448"/>
    </source>
</evidence>
<comment type="subcellular location">
    <subcellularLocation>
        <location evidence="1">Cell membrane</location>
        <topology evidence="1">Multi-pass membrane protein</topology>
    </subcellularLocation>
</comment>
<dbReference type="GO" id="GO:0009486">
    <property type="term" value="F:cytochrome bo3 ubiquinol oxidase activity"/>
    <property type="evidence" value="ECO:0007669"/>
    <property type="project" value="InterPro"/>
</dbReference>
<reference evidence="19" key="1">
    <citation type="submission" date="2017-02" db="EMBL/GenBank/DDBJ databases">
        <authorList>
            <person name="Varghese N."/>
            <person name="Submissions S."/>
        </authorList>
    </citation>
    <scope>NUCLEOTIDE SEQUENCE [LARGE SCALE GENOMIC DNA]</scope>
    <source>
        <strain evidence="19">ATCC 27094</strain>
    </source>
</reference>
<evidence type="ECO:0000256" key="8">
    <source>
        <dbReference type="ARBA" id="ARBA00022982"/>
    </source>
</evidence>
<dbReference type="GO" id="GO:0015990">
    <property type="term" value="P:electron transport coupled proton transport"/>
    <property type="evidence" value="ECO:0007669"/>
    <property type="project" value="InterPro"/>
</dbReference>
<evidence type="ECO:0000256" key="13">
    <source>
        <dbReference type="ARBA" id="ARBA00030071"/>
    </source>
</evidence>
<dbReference type="Proteomes" id="UP000190092">
    <property type="component" value="Unassembled WGS sequence"/>
</dbReference>
<evidence type="ECO:0000256" key="12">
    <source>
        <dbReference type="ARBA" id="ARBA00025694"/>
    </source>
</evidence>
<dbReference type="Pfam" id="PF03626">
    <property type="entry name" value="COX4_pro"/>
    <property type="match status" value="1"/>
</dbReference>
<sequence>MHDASDGHDTLHDHAPGGGRHTRGGVRTYLAGLGFAVVLTLASFWVASTQTIWGPSVPVLLAALAIGQMGVHVVFFLHISSGPDDTNNFLALAFGIFIVGLVVFGSMLIMSNLNSNNMTPMANGQMQMQR</sequence>
<comment type="subunit">
    <text evidence="3">Heterooctamer of two A chains, two B chains, two C chains and two D chains.</text>
</comment>
<comment type="similarity">
    <text evidence="2">Belongs to the cytochrome c oxidase bacterial subunit 4 family.</text>
</comment>
<dbReference type="AlphaFoldDB" id="A0A1T4RW86"/>
<dbReference type="PANTHER" id="PTHR36835:SF1">
    <property type="entry name" value="CYTOCHROME BO(3) UBIQUINOL OXIDASE SUBUNIT 4"/>
    <property type="match status" value="1"/>
</dbReference>
<name>A0A1T4RW86_9HYPH</name>
<keyword evidence="5" id="KW-0813">Transport</keyword>
<feature type="transmembrane region" description="Helical" evidence="17">
    <location>
        <begin position="59"/>
        <end position="77"/>
    </location>
</feature>
<evidence type="ECO:0000256" key="3">
    <source>
        <dbReference type="ARBA" id="ARBA00011700"/>
    </source>
</evidence>
<evidence type="ECO:0000313" key="18">
    <source>
        <dbReference type="EMBL" id="SKA20205.1"/>
    </source>
</evidence>